<dbReference type="Pfam" id="PF00646">
    <property type="entry name" value="F-box"/>
    <property type="match status" value="1"/>
</dbReference>
<dbReference type="Proteomes" id="UP001305779">
    <property type="component" value="Unassembled WGS sequence"/>
</dbReference>
<dbReference type="CDD" id="cd09917">
    <property type="entry name" value="F-box_SF"/>
    <property type="match status" value="1"/>
</dbReference>
<comment type="caution">
    <text evidence="2">The sequence shown here is derived from an EMBL/GenBank/DDBJ whole genome shotgun (WGS) entry which is preliminary data.</text>
</comment>
<proteinExistence type="predicted"/>
<reference evidence="2 3" key="1">
    <citation type="journal article" date="2023" name="G3 (Bethesda)">
        <title>A chromosome-level genome assembly of Zasmidium syzygii isolated from banana leaves.</title>
        <authorList>
            <person name="van Westerhoven A.C."/>
            <person name="Mehrabi R."/>
            <person name="Talebi R."/>
            <person name="Steentjes M.B.F."/>
            <person name="Corcolon B."/>
            <person name="Chong P.A."/>
            <person name="Kema G.H.J."/>
            <person name="Seidl M.F."/>
        </authorList>
    </citation>
    <scope>NUCLEOTIDE SEQUENCE [LARGE SCALE GENOMIC DNA]</scope>
    <source>
        <strain evidence="2 3">P124</strain>
    </source>
</reference>
<evidence type="ECO:0000313" key="3">
    <source>
        <dbReference type="Proteomes" id="UP001305779"/>
    </source>
</evidence>
<evidence type="ECO:0000259" key="1">
    <source>
        <dbReference type="Pfam" id="PF00646"/>
    </source>
</evidence>
<name>A0ABR0DY03_ZASCE</name>
<protein>
    <recommendedName>
        <fullName evidence="1">F-box domain-containing protein</fullName>
    </recommendedName>
</protein>
<keyword evidence="3" id="KW-1185">Reference proteome</keyword>
<feature type="domain" description="F-box" evidence="1">
    <location>
        <begin position="102"/>
        <end position="132"/>
    </location>
</feature>
<evidence type="ECO:0000313" key="2">
    <source>
        <dbReference type="EMBL" id="KAK4494049.1"/>
    </source>
</evidence>
<accession>A0ABR0DY03</accession>
<organism evidence="2 3">
    <name type="scientific">Zasmidium cellare</name>
    <name type="common">Wine cellar mold</name>
    <name type="synonym">Racodium cellare</name>
    <dbReference type="NCBI Taxonomy" id="395010"/>
    <lineage>
        <taxon>Eukaryota</taxon>
        <taxon>Fungi</taxon>
        <taxon>Dikarya</taxon>
        <taxon>Ascomycota</taxon>
        <taxon>Pezizomycotina</taxon>
        <taxon>Dothideomycetes</taxon>
        <taxon>Dothideomycetidae</taxon>
        <taxon>Mycosphaerellales</taxon>
        <taxon>Mycosphaerellaceae</taxon>
        <taxon>Zasmidium</taxon>
    </lineage>
</organism>
<sequence>MLWNIKDAGAFRFNGTVRGEEGLTFGKLLDLVLAESSGAWTFIGFTHQLGSANKKILDVPGDTPGETIRRLERRLGGKAELQGEKSYEMSSDNAQHKVFQVNELLEHVLLQLPWKDLFMCQSVSRRFRDVVAGSTSLKQKMFLLLRDSSVSPQESSLKICPALDKYPYRRQTPSSTNKSQAQEVVRLIRPPANVVEESSWHKLYLTDPPVRKMWATLSWTVNGNDDTWATIHYLGYVEPSPDEDGFTIGNMIDAALFGSQGTVNMDASWIPRRPELFPVPGTAIEVISRAESQLGVKAKFKEGTVRFML</sequence>
<dbReference type="InterPro" id="IPR036047">
    <property type="entry name" value="F-box-like_dom_sf"/>
</dbReference>
<dbReference type="InterPro" id="IPR001810">
    <property type="entry name" value="F-box_dom"/>
</dbReference>
<dbReference type="SUPFAM" id="SSF81383">
    <property type="entry name" value="F-box domain"/>
    <property type="match status" value="1"/>
</dbReference>
<gene>
    <name evidence="2" type="ORF">PRZ48_015236</name>
</gene>
<dbReference type="Gene3D" id="1.20.1280.50">
    <property type="match status" value="1"/>
</dbReference>
<dbReference type="EMBL" id="JAXOVC010000015">
    <property type="protein sequence ID" value="KAK4494049.1"/>
    <property type="molecule type" value="Genomic_DNA"/>
</dbReference>